<protein>
    <submittedName>
        <fullName evidence="1">Uncharacterized protein</fullName>
    </submittedName>
</protein>
<evidence type="ECO:0000313" key="2">
    <source>
        <dbReference type="Proteomes" id="UP001177260"/>
    </source>
</evidence>
<accession>A0ACC3BGG0</accession>
<comment type="caution">
    <text evidence="1">The sequence shown here is derived from an EMBL/GenBank/DDBJ whole genome shotgun (WGS) entry which is preliminary data.</text>
</comment>
<keyword evidence="2" id="KW-1185">Reference proteome</keyword>
<sequence length="169" mass="18893">MPPRIAFISGPIDTGSSESYFKHYTPLIDAAIASNDSFVIGPIPYGVDTNALSYLLSYPIAPSRITIFVTPSENATWGTTFRGLGVNVHVVDGQTGRERDAAMTAASDYDILRVRTADEGREFYDRMYRDGFVTNTERNWKRRRGIHEDVVVQAEEINRDVGMVDSLPR</sequence>
<proteinExistence type="predicted"/>
<dbReference type="EMBL" id="JAOPJF010000003">
    <property type="protein sequence ID" value="KAK1149753.1"/>
    <property type="molecule type" value="Genomic_DNA"/>
</dbReference>
<organism evidence="1 2">
    <name type="scientific">Aspergillus melleus</name>
    <dbReference type="NCBI Taxonomy" id="138277"/>
    <lineage>
        <taxon>Eukaryota</taxon>
        <taxon>Fungi</taxon>
        <taxon>Dikarya</taxon>
        <taxon>Ascomycota</taxon>
        <taxon>Pezizomycotina</taxon>
        <taxon>Eurotiomycetes</taxon>
        <taxon>Eurotiomycetidae</taxon>
        <taxon>Eurotiales</taxon>
        <taxon>Aspergillaceae</taxon>
        <taxon>Aspergillus</taxon>
        <taxon>Aspergillus subgen. Circumdati</taxon>
    </lineage>
</organism>
<name>A0ACC3BGG0_9EURO</name>
<evidence type="ECO:0000313" key="1">
    <source>
        <dbReference type="EMBL" id="KAK1149753.1"/>
    </source>
</evidence>
<reference evidence="1 2" key="1">
    <citation type="journal article" date="2023" name="ACS Omega">
        <title>Identification of the Neoaspergillic Acid Biosynthesis Gene Cluster by Establishing an In Vitro CRISPR-Ribonucleoprotein Genetic System in Aspergillus melleus.</title>
        <authorList>
            <person name="Yuan B."/>
            <person name="Grau M.F."/>
            <person name="Murata R.M."/>
            <person name="Torok T."/>
            <person name="Venkateswaran K."/>
            <person name="Stajich J.E."/>
            <person name="Wang C.C.C."/>
        </authorList>
    </citation>
    <scope>NUCLEOTIDE SEQUENCE [LARGE SCALE GENOMIC DNA]</scope>
    <source>
        <strain evidence="1 2">IMV 1140</strain>
    </source>
</reference>
<gene>
    <name evidence="1" type="ORF">N8T08_005307</name>
</gene>
<dbReference type="Proteomes" id="UP001177260">
    <property type="component" value="Unassembled WGS sequence"/>
</dbReference>